<dbReference type="EMBL" id="PGVE01000043">
    <property type="protein sequence ID" value="PLS04325.1"/>
    <property type="molecule type" value="Genomic_DNA"/>
</dbReference>
<comment type="function">
    <text evidence="2">Catalyzes the reduction of dTDP-6-deoxy-L-lyxo-4-hexulose to yield dTDP-L-rhamnose.</text>
</comment>
<keyword evidence="2" id="KW-0560">Oxidoreductase</keyword>
<evidence type="ECO:0000313" key="4">
    <source>
        <dbReference type="EMBL" id="PLS04325.1"/>
    </source>
</evidence>
<dbReference type="GO" id="GO:0019305">
    <property type="term" value="P:dTDP-rhamnose biosynthetic process"/>
    <property type="evidence" value="ECO:0007669"/>
    <property type="project" value="UniProtKB-UniPathway"/>
</dbReference>
<dbReference type="PANTHER" id="PTHR10491:SF4">
    <property type="entry name" value="METHIONINE ADENOSYLTRANSFERASE 2 SUBUNIT BETA"/>
    <property type="match status" value="1"/>
</dbReference>
<comment type="similarity">
    <text evidence="1 2">Belongs to the dTDP-4-dehydrorhamnose reductase family.</text>
</comment>
<gene>
    <name evidence="4" type="primary">rfbD</name>
    <name evidence="4" type="ORF">CVD27_11800</name>
</gene>
<accession>A0A2N5HFP8</accession>
<dbReference type="UniPathway" id="UPA00124"/>
<protein>
    <recommendedName>
        <fullName evidence="2">dTDP-4-dehydrorhamnose reductase</fullName>
        <ecNumber evidence="2">1.1.1.133</ecNumber>
    </recommendedName>
</protein>
<comment type="pathway">
    <text evidence="2">Carbohydrate biosynthesis; dTDP-L-rhamnose biosynthesis.</text>
</comment>
<dbReference type="GO" id="GO:0005829">
    <property type="term" value="C:cytosol"/>
    <property type="evidence" value="ECO:0007669"/>
    <property type="project" value="TreeGrafter"/>
</dbReference>
<dbReference type="InterPro" id="IPR036291">
    <property type="entry name" value="NAD(P)-bd_dom_sf"/>
</dbReference>
<dbReference type="AlphaFoldDB" id="A0A2N5HFP8"/>
<dbReference type="EC" id="1.1.1.133" evidence="2"/>
<evidence type="ECO:0000256" key="1">
    <source>
        <dbReference type="ARBA" id="ARBA00010944"/>
    </source>
</evidence>
<organism evidence="4 5">
    <name type="scientific">Neobacillus cucumis</name>
    <dbReference type="NCBI Taxonomy" id="1740721"/>
    <lineage>
        <taxon>Bacteria</taxon>
        <taxon>Bacillati</taxon>
        <taxon>Bacillota</taxon>
        <taxon>Bacilli</taxon>
        <taxon>Bacillales</taxon>
        <taxon>Bacillaceae</taxon>
        <taxon>Neobacillus</taxon>
    </lineage>
</organism>
<dbReference type="GO" id="GO:0008831">
    <property type="term" value="F:dTDP-4-dehydrorhamnose reductase activity"/>
    <property type="evidence" value="ECO:0007669"/>
    <property type="project" value="UniProtKB-EC"/>
</dbReference>
<dbReference type="InterPro" id="IPR005913">
    <property type="entry name" value="dTDP_dehydrorham_reduct"/>
</dbReference>
<dbReference type="Gene3D" id="3.40.50.720">
    <property type="entry name" value="NAD(P)-binding Rossmann-like Domain"/>
    <property type="match status" value="1"/>
</dbReference>
<reference evidence="4 5" key="1">
    <citation type="submission" date="2017-11" db="EMBL/GenBank/DDBJ databases">
        <title>Comparitive Functional Genomics of Dry Heat Resistant strains isolated from the Viking Spacecraft.</title>
        <authorList>
            <person name="Seuylemezian A."/>
            <person name="Cooper K."/>
            <person name="Vaishampayan P."/>
        </authorList>
    </citation>
    <scope>NUCLEOTIDE SEQUENCE [LARGE SCALE GENOMIC DNA]</scope>
    <source>
        <strain evidence="4 5">V32-6</strain>
    </source>
</reference>
<dbReference type="NCBIfam" id="TIGR01214">
    <property type="entry name" value="rmlD"/>
    <property type="match status" value="1"/>
</dbReference>
<comment type="caution">
    <text evidence="4">The sequence shown here is derived from an EMBL/GenBank/DDBJ whole genome shotgun (WGS) entry which is preliminary data.</text>
</comment>
<keyword evidence="2" id="KW-0521">NADP</keyword>
<evidence type="ECO:0000259" key="3">
    <source>
        <dbReference type="Pfam" id="PF04321"/>
    </source>
</evidence>
<dbReference type="CDD" id="cd05254">
    <property type="entry name" value="dTDP_HR_like_SDR_e"/>
    <property type="match status" value="1"/>
</dbReference>
<dbReference type="Proteomes" id="UP000234950">
    <property type="component" value="Unassembled WGS sequence"/>
</dbReference>
<name>A0A2N5HFP8_9BACI</name>
<dbReference type="RefSeq" id="WP_101648109.1">
    <property type="nucleotide sequence ID" value="NZ_PGVE01000043.1"/>
</dbReference>
<dbReference type="InterPro" id="IPR029903">
    <property type="entry name" value="RmlD-like-bd"/>
</dbReference>
<dbReference type="PANTHER" id="PTHR10491">
    <property type="entry name" value="DTDP-4-DEHYDRORHAMNOSE REDUCTASE"/>
    <property type="match status" value="1"/>
</dbReference>
<sequence length="281" mass="31557">MKVIVTGAKGQLGTDVVHLFKDLPDFDVYGFGREDLDITNLDQVQRVFAEINPDIVIHAAAYTKVDLAESDTDAAYKVNAIGSRNIAMAAEKAEAKLVYVSTDYVFNGEATSPLNEFEPTSPVSVYGKSKLAGEQFVRDFHTRYFIVRTSWVYGVHGQNFVKTMLKLAQEKEELQVVHDQIGSPTYSWDLANQIAAIVSTTNYGTYHVSNSGVCSWFEFAQAIFEEAGIKMNVHPCTTEDFPRPAPRPKYSVLDHMGLRLNGFKDMRHWRDALKDFLAELK</sequence>
<proteinExistence type="inferred from homology"/>
<feature type="domain" description="RmlD-like substrate binding" evidence="3">
    <location>
        <begin position="1"/>
        <end position="280"/>
    </location>
</feature>
<evidence type="ECO:0000313" key="5">
    <source>
        <dbReference type="Proteomes" id="UP000234950"/>
    </source>
</evidence>
<dbReference type="Gene3D" id="3.90.25.10">
    <property type="entry name" value="UDP-galactose 4-epimerase, domain 1"/>
    <property type="match status" value="1"/>
</dbReference>
<evidence type="ECO:0000256" key="2">
    <source>
        <dbReference type="RuleBase" id="RU364082"/>
    </source>
</evidence>
<dbReference type="SUPFAM" id="SSF51735">
    <property type="entry name" value="NAD(P)-binding Rossmann-fold domains"/>
    <property type="match status" value="1"/>
</dbReference>
<keyword evidence="5" id="KW-1185">Reference proteome</keyword>
<dbReference type="OrthoDB" id="9803892at2"/>
<dbReference type="Pfam" id="PF04321">
    <property type="entry name" value="RmlD_sub_bind"/>
    <property type="match status" value="1"/>
</dbReference>
<dbReference type="FunFam" id="3.40.50.720:FF:000159">
    <property type="entry name" value="dTDP-4-dehydrorhamnose reductase"/>
    <property type="match status" value="1"/>
</dbReference>